<dbReference type="AlphaFoldDB" id="A0A7M5X4U4"/>
<feature type="region of interest" description="Disordered" evidence="1">
    <location>
        <begin position="1"/>
        <end position="24"/>
    </location>
</feature>
<keyword evidence="3" id="KW-1185">Reference proteome</keyword>
<proteinExistence type="predicted"/>
<dbReference type="EnsemblMetazoa" id="CLYHEMT017498.1">
    <property type="protein sequence ID" value="CLYHEMP017498.1"/>
    <property type="gene ID" value="CLYHEMG017498"/>
</dbReference>
<protein>
    <submittedName>
        <fullName evidence="2">Uncharacterized protein</fullName>
    </submittedName>
</protein>
<organism evidence="2 3">
    <name type="scientific">Clytia hemisphaerica</name>
    <dbReference type="NCBI Taxonomy" id="252671"/>
    <lineage>
        <taxon>Eukaryota</taxon>
        <taxon>Metazoa</taxon>
        <taxon>Cnidaria</taxon>
        <taxon>Hydrozoa</taxon>
        <taxon>Hydroidolina</taxon>
        <taxon>Leptothecata</taxon>
        <taxon>Obeliida</taxon>
        <taxon>Clytiidae</taxon>
        <taxon>Clytia</taxon>
    </lineage>
</organism>
<reference evidence="2" key="1">
    <citation type="submission" date="2021-01" db="UniProtKB">
        <authorList>
            <consortium name="EnsemblMetazoa"/>
        </authorList>
    </citation>
    <scope>IDENTIFICATION</scope>
</reference>
<feature type="region of interest" description="Disordered" evidence="1">
    <location>
        <begin position="221"/>
        <end position="240"/>
    </location>
</feature>
<evidence type="ECO:0000313" key="3">
    <source>
        <dbReference type="Proteomes" id="UP000594262"/>
    </source>
</evidence>
<name>A0A7M5X4U4_9CNID</name>
<accession>A0A7M5X4U4</accession>
<feature type="compositionally biased region" description="Polar residues" evidence="1">
    <location>
        <begin position="1"/>
        <end position="12"/>
    </location>
</feature>
<dbReference type="Proteomes" id="UP000594262">
    <property type="component" value="Unplaced"/>
</dbReference>
<evidence type="ECO:0000313" key="2">
    <source>
        <dbReference type="EnsemblMetazoa" id="CLYHEMP017498.1"/>
    </source>
</evidence>
<sequence length="266" mass="30988">MENITNATNQYSRPAPCARDKENTKRTKKVEDFLSKIEVEKEYVIGHWVADEDSPEIWEVRRKARIGRKVRQLVKDYKTHIRHFDAKRGLLLRSTSETDFKKLHKYKKHRPRFGYVLLRQKSSPAILPSPKMQFTSKAKRSTKKKLQFSIPGHKRVSSIQKTNIKRTETHVVLSRPSEKPCQISTKRKIKLSLTKDLKANSNQSQQIPETQKDSLLLYLNSHGTGKQRNDGDKTARTKKQSCMRAYKKTKSFVLGLFKRNKDLIVV</sequence>
<evidence type="ECO:0000256" key="1">
    <source>
        <dbReference type="SAM" id="MobiDB-lite"/>
    </source>
</evidence>